<evidence type="ECO:0000256" key="2">
    <source>
        <dbReference type="ARBA" id="ARBA00022801"/>
    </source>
</evidence>
<gene>
    <name evidence="6" type="ORF">SAMN05216275_12552</name>
</gene>
<accession>A0A1I3ZKL2</accession>
<evidence type="ECO:0000313" key="6">
    <source>
        <dbReference type="EMBL" id="SFK44221.1"/>
    </source>
</evidence>
<keyword evidence="7" id="KW-1185">Reference proteome</keyword>
<proteinExistence type="predicted"/>
<dbReference type="InterPro" id="IPR054418">
    <property type="entry name" value="MQNX/HUTI_composite_N"/>
</dbReference>
<evidence type="ECO:0000259" key="5">
    <source>
        <dbReference type="Pfam" id="PF22039"/>
    </source>
</evidence>
<dbReference type="AlphaFoldDB" id="A0A1I3ZKL2"/>
<feature type="region of interest" description="Disordered" evidence="4">
    <location>
        <begin position="56"/>
        <end position="87"/>
    </location>
</feature>
<feature type="domain" description="Aminodeoxyfutalosine deaminase/Imidazolonepropionase-like composite" evidence="5">
    <location>
        <begin position="35"/>
        <end position="59"/>
    </location>
</feature>
<dbReference type="Pfam" id="PF22039">
    <property type="entry name" value="HUTI_composite_bact"/>
    <property type="match status" value="1"/>
</dbReference>
<evidence type="ECO:0000256" key="1">
    <source>
        <dbReference type="ARBA" id="ARBA00022723"/>
    </source>
</evidence>
<protein>
    <recommendedName>
        <fullName evidence="5">Aminodeoxyfutalosine deaminase/Imidazolonepropionase-like composite domain-containing protein</fullName>
    </recommendedName>
</protein>
<dbReference type="GO" id="GO:0016810">
    <property type="term" value="F:hydrolase activity, acting on carbon-nitrogen (but not peptide) bonds"/>
    <property type="evidence" value="ECO:0007669"/>
    <property type="project" value="InterPro"/>
</dbReference>
<dbReference type="RefSeq" id="WP_093890168.1">
    <property type="nucleotide sequence ID" value="NZ_FOQY01000025.1"/>
</dbReference>
<keyword evidence="3" id="KW-0862">Zinc</keyword>
<evidence type="ECO:0000256" key="3">
    <source>
        <dbReference type="ARBA" id="ARBA00022833"/>
    </source>
</evidence>
<dbReference type="EMBL" id="FOQY01000025">
    <property type="protein sequence ID" value="SFK44221.1"/>
    <property type="molecule type" value="Genomic_DNA"/>
</dbReference>
<dbReference type="Proteomes" id="UP000199111">
    <property type="component" value="Unassembled WGS sequence"/>
</dbReference>
<keyword evidence="1" id="KW-0479">Metal-binding</keyword>
<evidence type="ECO:0000313" key="7">
    <source>
        <dbReference type="Proteomes" id="UP000199111"/>
    </source>
</evidence>
<sequence length="87" mass="9214">MPTRAGHGIGTRALPPVVVHIAPLVLPVCEPPVDGAVAVRGDRVIRIGPRREIEAAYPDLTPSRRPGSTSRCRTPVSSRRTGGTDGR</sequence>
<dbReference type="InterPro" id="IPR011059">
    <property type="entry name" value="Metal-dep_hydrolase_composite"/>
</dbReference>
<organism evidence="6 7">
    <name type="scientific">Streptosporangium canum</name>
    <dbReference type="NCBI Taxonomy" id="324952"/>
    <lineage>
        <taxon>Bacteria</taxon>
        <taxon>Bacillati</taxon>
        <taxon>Actinomycetota</taxon>
        <taxon>Actinomycetes</taxon>
        <taxon>Streptosporangiales</taxon>
        <taxon>Streptosporangiaceae</taxon>
        <taxon>Streptosporangium</taxon>
    </lineage>
</organism>
<evidence type="ECO:0000256" key="4">
    <source>
        <dbReference type="SAM" id="MobiDB-lite"/>
    </source>
</evidence>
<dbReference type="GeneID" id="96301539"/>
<dbReference type="SUPFAM" id="SSF51338">
    <property type="entry name" value="Composite domain of metallo-dependent hydrolases"/>
    <property type="match status" value="1"/>
</dbReference>
<dbReference type="GO" id="GO:0046872">
    <property type="term" value="F:metal ion binding"/>
    <property type="evidence" value="ECO:0007669"/>
    <property type="project" value="UniProtKB-KW"/>
</dbReference>
<name>A0A1I3ZKL2_9ACTN</name>
<feature type="compositionally biased region" description="Polar residues" evidence="4">
    <location>
        <begin position="66"/>
        <end position="81"/>
    </location>
</feature>
<reference evidence="7" key="1">
    <citation type="submission" date="2016-10" db="EMBL/GenBank/DDBJ databases">
        <authorList>
            <person name="Varghese N."/>
            <person name="Submissions S."/>
        </authorList>
    </citation>
    <scope>NUCLEOTIDE SEQUENCE [LARGE SCALE GENOMIC DNA]</scope>
    <source>
        <strain evidence="7">CGMCC 4.2126</strain>
    </source>
</reference>
<keyword evidence="2" id="KW-0378">Hydrolase</keyword>